<evidence type="ECO:0000313" key="2">
    <source>
        <dbReference type="EMBL" id="CAK5264436.1"/>
    </source>
</evidence>
<evidence type="ECO:0000256" key="1">
    <source>
        <dbReference type="SAM" id="MobiDB-lite"/>
    </source>
</evidence>
<feature type="compositionally biased region" description="Basic and acidic residues" evidence="1">
    <location>
        <begin position="140"/>
        <end position="157"/>
    </location>
</feature>
<reference evidence="2" key="1">
    <citation type="submission" date="2023-11" db="EMBL/GenBank/DDBJ databases">
        <authorList>
            <person name="De Vega J J."/>
            <person name="De Vega J J."/>
        </authorList>
    </citation>
    <scope>NUCLEOTIDE SEQUENCE</scope>
</reference>
<gene>
    <name evidence="2" type="ORF">MYCIT1_LOCUS4601</name>
</gene>
<dbReference type="PANTHER" id="PTHR40132">
    <property type="entry name" value="PRE-MRNA-SPLICING FACTOR 38B"/>
    <property type="match status" value="1"/>
</dbReference>
<protein>
    <submittedName>
        <fullName evidence="2">Uncharacterized protein</fullName>
    </submittedName>
</protein>
<organism evidence="2 3">
    <name type="scientific">Mycena citricolor</name>
    <dbReference type="NCBI Taxonomy" id="2018698"/>
    <lineage>
        <taxon>Eukaryota</taxon>
        <taxon>Fungi</taxon>
        <taxon>Dikarya</taxon>
        <taxon>Basidiomycota</taxon>
        <taxon>Agaricomycotina</taxon>
        <taxon>Agaricomycetes</taxon>
        <taxon>Agaricomycetidae</taxon>
        <taxon>Agaricales</taxon>
        <taxon>Marasmiineae</taxon>
        <taxon>Mycenaceae</taxon>
        <taxon>Mycena</taxon>
    </lineage>
</organism>
<dbReference type="EMBL" id="CAVNYO010000056">
    <property type="protein sequence ID" value="CAK5264436.1"/>
    <property type="molecule type" value="Genomic_DNA"/>
</dbReference>
<feature type="region of interest" description="Disordered" evidence="1">
    <location>
        <begin position="93"/>
        <end position="213"/>
    </location>
</feature>
<evidence type="ECO:0000313" key="3">
    <source>
        <dbReference type="Proteomes" id="UP001295794"/>
    </source>
</evidence>
<dbReference type="Proteomes" id="UP001295794">
    <property type="component" value="Unassembled WGS sequence"/>
</dbReference>
<sequence>MSTLSSVVAELVRASMGNSVPQQVTDDDLDRHVAELILKEAKKKAERFGQDGIKAYLRSGISDSSAPRTNKRFLTSIIRSTDDHNRTILQAQAQAAQELKRERDELERRERRARAEEAVAAEKMRRSHGSRSGGSRSHRKREEKDGWDHWDGRTAERAKRKPRNWETWDGEDEDEDKKRRDEGQERKGIETTGRVGGGQGRQIIDTGTTTNTLHPSTVATALSLVIAARAAVRVGTGTKSGLVASPGIDRAAESG</sequence>
<feature type="compositionally biased region" description="Basic and acidic residues" evidence="1">
    <location>
        <begin position="98"/>
        <end position="124"/>
    </location>
</feature>
<keyword evidence="3" id="KW-1185">Reference proteome</keyword>
<dbReference type="PANTHER" id="PTHR40132:SF1">
    <property type="entry name" value="PRE-MRNA-SPLICING FACTOR 38B"/>
    <property type="match status" value="1"/>
</dbReference>
<accession>A0AAD2GVM6</accession>
<comment type="caution">
    <text evidence="2">The sequence shown here is derived from an EMBL/GenBank/DDBJ whole genome shotgun (WGS) entry which is preliminary data.</text>
</comment>
<dbReference type="AlphaFoldDB" id="A0AAD2GVM6"/>
<name>A0AAD2GVM6_9AGAR</name>
<proteinExistence type="predicted"/>
<feature type="compositionally biased region" description="Basic and acidic residues" evidence="1">
    <location>
        <begin position="176"/>
        <end position="189"/>
    </location>
</feature>